<dbReference type="InterPro" id="IPR012340">
    <property type="entry name" value="NA-bd_OB-fold"/>
</dbReference>
<dbReference type="Proteomes" id="UP000245207">
    <property type="component" value="Unassembled WGS sequence"/>
</dbReference>
<dbReference type="PANTHER" id="PTHR47165">
    <property type="entry name" value="OS03G0429900 PROTEIN"/>
    <property type="match status" value="1"/>
</dbReference>
<dbReference type="GO" id="GO:0003677">
    <property type="term" value="F:DNA binding"/>
    <property type="evidence" value="ECO:0007669"/>
    <property type="project" value="UniProtKB-KW"/>
</dbReference>
<dbReference type="Gene3D" id="2.40.50.140">
    <property type="entry name" value="Nucleic acid-binding proteins"/>
    <property type="match status" value="2"/>
</dbReference>
<reference evidence="2 3" key="1">
    <citation type="journal article" date="2018" name="Mol. Plant">
        <title>The genome of Artemisia annua provides insight into the evolution of Asteraceae family and artemisinin biosynthesis.</title>
        <authorList>
            <person name="Shen Q."/>
            <person name="Zhang L."/>
            <person name="Liao Z."/>
            <person name="Wang S."/>
            <person name="Yan T."/>
            <person name="Shi P."/>
            <person name="Liu M."/>
            <person name="Fu X."/>
            <person name="Pan Q."/>
            <person name="Wang Y."/>
            <person name="Lv Z."/>
            <person name="Lu X."/>
            <person name="Zhang F."/>
            <person name="Jiang W."/>
            <person name="Ma Y."/>
            <person name="Chen M."/>
            <person name="Hao X."/>
            <person name="Li L."/>
            <person name="Tang Y."/>
            <person name="Lv G."/>
            <person name="Zhou Y."/>
            <person name="Sun X."/>
            <person name="Brodelius P.E."/>
            <person name="Rose J.K.C."/>
            <person name="Tang K."/>
        </authorList>
    </citation>
    <scope>NUCLEOTIDE SEQUENCE [LARGE SCALE GENOMIC DNA]</scope>
    <source>
        <strain evidence="3">cv. Huhao1</strain>
        <tissue evidence="2">Leaf</tissue>
    </source>
</reference>
<dbReference type="SUPFAM" id="SSF50249">
    <property type="entry name" value="Nucleic acid-binding proteins"/>
    <property type="match status" value="1"/>
</dbReference>
<proteinExistence type="predicted"/>
<dbReference type="EMBL" id="PKPP01001253">
    <property type="protein sequence ID" value="PWA84211.1"/>
    <property type="molecule type" value="Genomic_DNA"/>
</dbReference>
<evidence type="ECO:0000256" key="1">
    <source>
        <dbReference type="SAM" id="MobiDB-lite"/>
    </source>
</evidence>
<keyword evidence="3" id="KW-1185">Reference proteome</keyword>
<feature type="region of interest" description="Disordered" evidence="1">
    <location>
        <begin position="338"/>
        <end position="357"/>
    </location>
</feature>
<feature type="region of interest" description="Disordered" evidence="1">
    <location>
        <begin position="237"/>
        <end position="265"/>
    </location>
</feature>
<protein>
    <submittedName>
        <fullName evidence="2">Replication protein A 70 kDa DNA-binding subunit</fullName>
    </submittedName>
</protein>
<dbReference type="PANTHER" id="PTHR47165:SF4">
    <property type="entry name" value="OS03G0429900 PROTEIN"/>
    <property type="match status" value="1"/>
</dbReference>
<organism evidence="2 3">
    <name type="scientific">Artemisia annua</name>
    <name type="common">Sweet wormwood</name>
    <dbReference type="NCBI Taxonomy" id="35608"/>
    <lineage>
        <taxon>Eukaryota</taxon>
        <taxon>Viridiplantae</taxon>
        <taxon>Streptophyta</taxon>
        <taxon>Embryophyta</taxon>
        <taxon>Tracheophyta</taxon>
        <taxon>Spermatophyta</taxon>
        <taxon>Magnoliopsida</taxon>
        <taxon>eudicotyledons</taxon>
        <taxon>Gunneridae</taxon>
        <taxon>Pentapetalae</taxon>
        <taxon>asterids</taxon>
        <taxon>campanulids</taxon>
        <taxon>Asterales</taxon>
        <taxon>Asteraceae</taxon>
        <taxon>Asteroideae</taxon>
        <taxon>Anthemideae</taxon>
        <taxon>Artemisiinae</taxon>
        <taxon>Artemisia</taxon>
    </lineage>
</organism>
<gene>
    <name evidence="2" type="ORF">CTI12_AA161240</name>
</gene>
<accession>A0A2U1PEJ3</accession>
<name>A0A2U1PEJ3_ARTAN</name>
<comment type="caution">
    <text evidence="2">The sequence shown here is derived from an EMBL/GenBank/DDBJ whole genome shotgun (WGS) entry which is preliminary data.</text>
</comment>
<feature type="compositionally biased region" description="Polar residues" evidence="1">
    <location>
        <begin position="245"/>
        <end position="258"/>
    </location>
</feature>
<keyword evidence="2" id="KW-0238">DNA-binding</keyword>
<evidence type="ECO:0000313" key="3">
    <source>
        <dbReference type="Proteomes" id="UP000245207"/>
    </source>
</evidence>
<sequence length="357" mass="40308">MQLGESFPKEKIDALEKPVIIAVSSCRVSRFRNNLQLSSTPATYYYIDPDIPELQQYKAEYKAALDLNPPLQIVRHPYQDKEQEKKKQNRIPFSKLLTENPATHRDVQFTCEGTITGINTSREWFYPSCTTCTNKALINEDVFECKIHGYNFKAFVTDTTGTVMMTFFSPKADDIVGVKCETFVNSIQNPDPRDFPEEILSLIGEKHIFQFHYNMTSRERIVDFILHVILDKPNAPKQIEDKASGSGTTQEASKTIETSIPEDQETITSIEYTLPPISKPTVMQLPPPPSASTGMQTRSKTNTMSIEDVPQAMEPSQGNLLQQENEAGVEMATTPPTYTYMQTRSRQGKQVDTQVAS</sequence>
<evidence type="ECO:0000313" key="2">
    <source>
        <dbReference type="EMBL" id="PWA84211.1"/>
    </source>
</evidence>
<dbReference type="AlphaFoldDB" id="A0A2U1PEJ3"/>
<dbReference type="OrthoDB" id="1751331at2759"/>